<dbReference type="GeneID" id="10361539"/>
<sequence>MKVYAICSDFEGKLPPSHGFGVFLDSGVVFDSCTEDAARRFLEEAPRPPILGISAVDNPHHSGGFSAFNVPVIRWAEGVLDLKIGGTLHRVIGFGREAVLIIGKTVISPCGLFTIPFGRLSRMGLRADCFVGGLGGSTASPYAVSRILGELRALGVRCVAPLHSPPGIVREVERRFNVYRLGAGSALEIPI</sequence>
<dbReference type="Proteomes" id="UP000008138">
    <property type="component" value="Chromosome"/>
</dbReference>
<dbReference type="AlphaFoldDB" id="F2L4Y2"/>
<protein>
    <recommendedName>
        <fullName evidence="3">Beta-lactamase domain protein</fullName>
    </recommendedName>
</protein>
<dbReference type="OrthoDB" id="25394at2157"/>
<name>F2L4Y2_THEU7</name>
<dbReference type="RefSeq" id="WP_013680821.1">
    <property type="nucleotide sequence ID" value="NC_015315.1"/>
</dbReference>
<dbReference type="HOGENOM" id="CLU_1514675_0_0_2"/>
<dbReference type="eggNOG" id="arCOG00503">
    <property type="taxonomic scope" value="Archaea"/>
</dbReference>
<evidence type="ECO:0000313" key="2">
    <source>
        <dbReference type="Proteomes" id="UP000008138"/>
    </source>
</evidence>
<keyword evidence="2" id="KW-1185">Reference proteome</keyword>
<reference key="2">
    <citation type="submission" date="2011-03" db="EMBL/GenBank/DDBJ databases">
        <title>Complete genome sequence of the thermoacidophilic crenarchaeon Thermoproteus uzoniensis 768-20.</title>
        <authorList>
            <person name="Mardanov A.V."/>
            <person name="Gumerov V.M."/>
            <person name="Beletsky A.V."/>
            <person name="Prokofeva M.I."/>
            <person name="Bonch-Osmolovskaya E.A."/>
            <person name="Ravin N.V."/>
            <person name="Skryabin K.G."/>
        </authorList>
    </citation>
    <scope>NUCLEOTIDE SEQUENCE</scope>
    <source>
        <strain>768-20</strain>
    </source>
</reference>
<reference evidence="1 2" key="1">
    <citation type="journal article" date="2011" name="J. Bacteriol.">
        <title>Complete genome sequence of the thermoacidophilic crenarchaeon Thermoproteus uzoniensis 768-20.</title>
        <authorList>
            <person name="Mardanov A.V."/>
            <person name="Gumerov V.M."/>
            <person name="Beletsky A.V."/>
            <person name="Prokofeva M.I."/>
            <person name="Bonch-Osmolovskaya E.A."/>
            <person name="Ravin N.V."/>
            <person name="Skryabin K.G."/>
        </authorList>
    </citation>
    <scope>NUCLEOTIDE SEQUENCE [LARGE SCALE GENOMIC DNA]</scope>
    <source>
        <strain evidence="1 2">768-20</strain>
    </source>
</reference>
<evidence type="ECO:0008006" key="3">
    <source>
        <dbReference type="Google" id="ProtNLM"/>
    </source>
</evidence>
<organism evidence="1 2">
    <name type="scientific">Thermoproteus uzoniensis (strain 768-20)</name>
    <dbReference type="NCBI Taxonomy" id="999630"/>
    <lineage>
        <taxon>Archaea</taxon>
        <taxon>Thermoproteota</taxon>
        <taxon>Thermoprotei</taxon>
        <taxon>Thermoproteales</taxon>
        <taxon>Thermoproteaceae</taxon>
        <taxon>Thermoproteus</taxon>
    </lineage>
</organism>
<proteinExistence type="predicted"/>
<gene>
    <name evidence="1" type="ordered locus">TUZN_2028</name>
</gene>
<evidence type="ECO:0000313" key="1">
    <source>
        <dbReference type="EMBL" id="AEA13486.1"/>
    </source>
</evidence>
<dbReference type="STRING" id="999630.TUZN_2028"/>
<accession>F2L4Y2</accession>
<dbReference type="EMBL" id="CP002590">
    <property type="protein sequence ID" value="AEA13486.1"/>
    <property type="molecule type" value="Genomic_DNA"/>
</dbReference>
<dbReference type="KEGG" id="tuz:TUZN_2028"/>